<reference evidence="6" key="2">
    <citation type="submission" date="2025-05" db="UniProtKB">
        <authorList>
            <consortium name="Ensembl"/>
        </authorList>
    </citation>
    <scope>IDENTIFICATION</scope>
</reference>
<accession>A0A673CCI3</accession>
<keyword evidence="3" id="KW-0106">Calcium</keyword>
<dbReference type="GO" id="GO:0007043">
    <property type="term" value="P:cell-cell junction assembly"/>
    <property type="evidence" value="ECO:0007669"/>
    <property type="project" value="TreeGrafter"/>
</dbReference>
<dbReference type="PANTHER" id="PTHR24027:SF106">
    <property type="entry name" value="CADHERIN-18"/>
    <property type="match status" value="1"/>
</dbReference>
<dbReference type="CDD" id="cd11304">
    <property type="entry name" value="Cadherin_repeat"/>
    <property type="match status" value="1"/>
</dbReference>
<dbReference type="GO" id="GO:0005912">
    <property type="term" value="C:adherens junction"/>
    <property type="evidence" value="ECO:0007669"/>
    <property type="project" value="TreeGrafter"/>
</dbReference>
<organism evidence="6 7">
    <name type="scientific">Sphaeramia orbicularis</name>
    <name type="common">orbiculate cardinalfish</name>
    <dbReference type="NCBI Taxonomy" id="375764"/>
    <lineage>
        <taxon>Eukaryota</taxon>
        <taxon>Metazoa</taxon>
        <taxon>Chordata</taxon>
        <taxon>Craniata</taxon>
        <taxon>Vertebrata</taxon>
        <taxon>Euteleostomi</taxon>
        <taxon>Actinopterygii</taxon>
        <taxon>Neopterygii</taxon>
        <taxon>Teleostei</taxon>
        <taxon>Neoteleostei</taxon>
        <taxon>Acanthomorphata</taxon>
        <taxon>Gobiaria</taxon>
        <taxon>Kurtiformes</taxon>
        <taxon>Apogonoidei</taxon>
        <taxon>Apogonidae</taxon>
        <taxon>Apogoninae</taxon>
        <taxon>Sphaeramia</taxon>
    </lineage>
</organism>
<dbReference type="Ensembl" id="ENSSORT00005054546.1">
    <property type="protein sequence ID" value="ENSSORP00005053291.1"/>
    <property type="gene ID" value="ENSSORG00005023959.1"/>
</dbReference>
<evidence type="ECO:0000313" key="7">
    <source>
        <dbReference type="Proteomes" id="UP000472271"/>
    </source>
</evidence>
<dbReference type="GO" id="GO:0016477">
    <property type="term" value="P:cell migration"/>
    <property type="evidence" value="ECO:0007669"/>
    <property type="project" value="TreeGrafter"/>
</dbReference>
<sequence length="84" mass="8849">METSLVLVVADGGEPPLSSTATLHIRVCVCQRNTRGRNGNNVCQAQAFLSSAGLSTGAFVAILLCIVILLGKYVSARGEYCSYL</sequence>
<keyword evidence="5" id="KW-1133">Transmembrane helix</keyword>
<proteinExistence type="predicted"/>
<dbReference type="GO" id="GO:0045296">
    <property type="term" value="F:cadherin binding"/>
    <property type="evidence" value="ECO:0007669"/>
    <property type="project" value="TreeGrafter"/>
</dbReference>
<evidence type="ECO:0000256" key="3">
    <source>
        <dbReference type="ARBA" id="ARBA00022837"/>
    </source>
</evidence>
<evidence type="ECO:0000256" key="2">
    <source>
        <dbReference type="ARBA" id="ARBA00022737"/>
    </source>
</evidence>
<reference evidence="6" key="1">
    <citation type="submission" date="2019-06" db="EMBL/GenBank/DDBJ databases">
        <authorList>
            <consortium name="Wellcome Sanger Institute Data Sharing"/>
        </authorList>
    </citation>
    <scope>NUCLEOTIDE SEQUENCE [LARGE SCALE GENOMIC DNA]</scope>
</reference>
<dbReference type="GO" id="GO:0044331">
    <property type="term" value="P:cell-cell adhesion mediated by cadherin"/>
    <property type="evidence" value="ECO:0007669"/>
    <property type="project" value="TreeGrafter"/>
</dbReference>
<dbReference type="PANTHER" id="PTHR24027">
    <property type="entry name" value="CADHERIN-23"/>
    <property type="match status" value="1"/>
</dbReference>
<dbReference type="GO" id="GO:0034332">
    <property type="term" value="P:adherens junction organization"/>
    <property type="evidence" value="ECO:0007669"/>
    <property type="project" value="TreeGrafter"/>
</dbReference>
<dbReference type="GO" id="GO:0008013">
    <property type="term" value="F:beta-catenin binding"/>
    <property type="evidence" value="ECO:0007669"/>
    <property type="project" value="TreeGrafter"/>
</dbReference>
<comment type="subcellular location">
    <subcellularLocation>
        <location evidence="1">Membrane</location>
    </subcellularLocation>
</comment>
<dbReference type="AlphaFoldDB" id="A0A673CCI3"/>
<dbReference type="GO" id="GO:0000902">
    <property type="term" value="P:cell morphogenesis"/>
    <property type="evidence" value="ECO:0007669"/>
    <property type="project" value="TreeGrafter"/>
</dbReference>
<dbReference type="GO" id="GO:0016339">
    <property type="term" value="P:calcium-dependent cell-cell adhesion via plasma membrane cell adhesion molecules"/>
    <property type="evidence" value="ECO:0007669"/>
    <property type="project" value="TreeGrafter"/>
</dbReference>
<dbReference type="Proteomes" id="UP000472271">
    <property type="component" value="Chromosome 17"/>
</dbReference>
<evidence type="ECO:0000256" key="1">
    <source>
        <dbReference type="ARBA" id="ARBA00004370"/>
    </source>
</evidence>
<protein>
    <submittedName>
        <fullName evidence="6">Uncharacterized protein</fullName>
    </submittedName>
</protein>
<evidence type="ECO:0000256" key="5">
    <source>
        <dbReference type="SAM" id="Phobius"/>
    </source>
</evidence>
<keyword evidence="2" id="KW-0677">Repeat</keyword>
<keyword evidence="5" id="KW-0812">Transmembrane</keyword>
<dbReference type="GO" id="GO:0016342">
    <property type="term" value="C:catenin complex"/>
    <property type="evidence" value="ECO:0007669"/>
    <property type="project" value="TreeGrafter"/>
</dbReference>
<evidence type="ECO:0000313" key="6">
    <source>
        <dbReference type="Ensembl" id="ENSSORP00005053291.1"/>
    </source>
</evidence>
<dbReference type="Ensembl" id="ENSSORT00005054547.1">
    <property type="protein sequence ID" value="ENSSORP00005053292.1"/>
    <property type="gene ID" value="ENSSORG00005023960.1"/>
</dbReference>
<feature type="transmembrane region" description="Helical" evidence="5">
    <location>
        <begin position="47"/>
        <end position="70"/>
    </location>
</feature>
<name>A0A673CCI3_9TELE</name>
<keyword evidence="4 5" id="KW-0472">Membrane</keyword>
<dbReference type="InterPro" id="IPR039808">
    <property type="entry name" value="Cadherin"/>
</dbReference>
<keyword evidence="7" id="KW-1185">Reference proteome</keyword>
<evidence type="ECO:0000256" key="4">
    <source>
        <dbReference type="ARBA" id="ARBA00023136"/>
    </source>
</evidence>